<evidence type="ECO:0000313" key="4">
    <source>
        <dbReference type="Proteomes" id="UP000433788"/>
    </source>
</evidence>
<dbReference type="InterPro" id="IPR043426">
    <property type="entry name" value="MltB-like"/>
</dbReference>
<reference evidence="3 4" key="1">
    <citation type="submission" date="2019-11" db="EMBL/GenBank/DDBJ databases">
        <authorList>
            <person name="Zhang X.Y."/>
        </authorList>
    </citation>
    <scope>NUCLEOTIDE SEQUENCE [LARGE SCALE GENOMIC DNA]</scope>
    <source>
        <strain evidence="3 4">C176</strain>
    </source>
</reference>
<dbReference type="InterPro" id="IPR023346">
    <property type="entry name" value="Lysozyme-like_dom_sf"/>
</dbReference>
<feature type="domain" description="Transglycosylase SLT" evidence="2">
    <location>
        <begin position="3"/>
        <end position="284"/>
    </location>
</feature>
<dbReference type="InterPro" id="IPR031304">
    <property type="entry name" value="SLT_2"/>
</dbReference>
<dbReference type="AlphaFoldDB" id="A0A6N7QTX8"/>
<keyword evidence="4" id="KW-1185">Reference proteome</keyword>
<dbReference type="GO" id="GO:0009253">
    <property type="term" value="P:peptidoglycan catabolic process"/>
    <property type="evidence" value="ECO:0007669"/>
    <property type="project" value="TreeGrafter"/>
</dbReference>
<dbReference type="Gene3D" id="1.10.530.10">
    <property type="match status" value="1"/>
</dbReference>
<dbReference type="EMBL" id="WJPP01000004">
    <property type="protein sequence ID" value="MRH78608.1"/>
    <property type="molecule type" value="Genomic_DNA"/>
</dbReference>
<dbReference type="NCBIfam" id="TIGR02282">
    <property type="entry name" value="MltB"/>
    <property type="match status" value="1"/>
</dbReference>
<name>A0A6N7QTX8_9GAMM</name>
<dbReference type="PANTHER" id="PTHR30163:SF9">
    <property type="entry name" value="MEMBRANE-BOUND LYTIC MUREIN TRANSGLYCOSYLASE B"/>
    <property type="match status" value="1"/>
</dbReference>
<gene>
    <name evidence="3" type="primary">mltB</name>
    <name evidence="3" type="ORF">GH984_07795</name>
</gene>
<dbReference type="Proteomes" id="UP000433788">
    <property type="component" value="Unassembled WGS sequence"/>
</dbReference>
<dbReference type="CDD" id="cd13399">
    <property type="entry name" value="Slt35-like"/>
    <property type="match status" value="1"/>
</dbReference>
<protein>
    <submittedName>
        <fullName evidence="3">Lytic murein transglycosylase B</fullName>
    </submittedName>
</protein>
<evidence type="ECO:0000256" key="1">
    <source>
        <dbReference type="PIRSR" id="PIRSR611757-1"/>
    </source>
</evidence>
<dbReference type="FunFam" id="1.10.8.350:FF:000001">
    <property type="entry name" value="Lytic murein transglycosylase B"/>
    <property type="match status" value="1"/>
</dbReference>
<proteinExistence type="predicted"/>
<feature type="active site" evidence="1">
    <location>
        <position position="87"/>
    </location>
</feature>
<evidence type="ECO:0000259" key="2">
    <source>
        <dbReference type="Pfam" id="PF13406"/>
    </source>
</evidence>
<dbReference type="PANTHER" id="PTHR30163">
    <property type="entry name" value="MEMBRANE-BOUND LYTIC MUREIN TRANSGLYCOSYLASE B"/>
    <property type="match status" value="1"/>
</dbReference>
<dbReference type="InterPro" id="IPR011757">
    <property type="entry name" value="Lytic_transglycosylase_MltB"/>
</dbReference>
<dbReference type="Pfam" id="PF13406">
    <property type="entry name" value="SLT_2"/>
    <property type="match status" value="1"/>
</dbReference>
<evidence type="ECO:0000313" key="3">
    <source>
        <dbReference type="EMBL" id="MRH78608.1"/>
    </source>
</evidence>
<dbReference type="GO" id="GO:0008933">
    <property type="term" value="F:peptidoglycan lytic transglycosylase activity"/>
    <property type="evidence" value="ECO:0007669"/>
    <property type="project" value="TreeGrafter"/>
</dbReference>
<dbReference type="SUPFAM" id="SSF53955">
    <property type="entry name" value="Lysozyme-like"/>
    <property type="match status" value="1"/>
</dbReference>
<dbReference type="Gene3D" id="1.10.8.350">
    <property type="entry name" value="Bacterial muramidase"/>
    <property type="match status" value="1"/>
</dbReference>
<organism evidence="3 4">
    <name type="scientific">Spiribacter salilacus</name>
    <dbReference type="NCBI Taxonomy" id="2664894"/>
    <lineage>
        <taxon>Bacteria</taxon>
        <taxon>Pseudomonadati</taxon>
        <taxon>Pseudomonadota</taxon>
        <taxon>Gammaproteobacteria</taxon>
        <taxon>Chromatiales</taxon>
        <taxon>Ectothiorhodospiraceae</taxon>
        <taxon>Spiribacter</taxon>
    </lineage>
</organism>
<accession>A0A6N7QTX8</accession>
<comment type="caution">
    <text evidence="3">The sequence shown here is derived from an EMBL/GenBank/DDBJ whole genome shotgun (WGS) entry which is preliminary data.</text>
</comment>
<sequence length="291" mass="33069">MQKRHGMESSQIEALLLKDAEYRQDIIDAITRPAEALPWHRYREIFVTQERIEKGVDFYQTHQDILSRAQAEFGVPPEIITAVIGVETFYGRYRGRYRVIDALRTLGFSYPSRQDFFQRELEAFLLLSAEEGFNPAEPKGSYAGAMGVSQFISSSYRAYAVDFSKSGQRDLFSDMADAIGSVANYFAEHRWQAGESVALPARVEGDAWQTLLMPGLQKPQHTVADLRGAGVIFDKMLADELAVRLLELEGESKSEYWVTFENFYTITRYNHSPLYAMAVFQLAEAIKEASQ</sequence>